<keyword evidence="2" id="KW-1003">Cell membrane</keyword>
<name>A0A222FMA5_9GAMM</name>
<dbReference type="OrthoDB" id="9812372at2"/>
<feature type="domain" description="PpiC" evidence="14">
    <location>
        <begin position="283"/>
        <end position="383"/>
    </location>
</feature>
<dbReference type="Proteomes" id="UP000202440">
    <property type="component" value="Chromosome"/>
</dbReference>
<evidence type="ECO:0000256" key="1">
    <source>
        <dbReference type="ARBA" id="ARBA00004382"/>
    </source>
</evidence>
<evidence type="ECO:0000256" key="8">
    <source>
        <dbReference type="ARBA" id="ARBA00038408"/>
    </source>
</evidence>
<dbReference type="InterPro" id="IPR046357">
    <property type="entry name" value="PPIase_dom_sf"/>
</dbReference>
<dbReference type="GO" id="GO:0005886">
    <property type="term" value="C:plasma membrane"/>
    <property type="evidence" value="ECO:0007669"/>
    <property type="project" value="UniProtKB-SubCell"/>
</dbReference>
<keyword evidence="12" id="KW-0175">Coiled coil</keyword>
<dbReference type="Gene3D" id="3.10.50.40">
    <property type="match status" value="1"/>
</dbReference>
<dbReference type="PANTHER" id="PTHR47529">
    <property type="entry name" value="PEPTIDYL-PROLYL CIS-TRANS ISOMERASE D"/>
    <property type="match status" value="1"/>
</dbReference>
<keyword evidence="7" id="KW-0143">Chaperone</keyword>
<evidence type="ECO:0000256" key="12">
    <source>
        <dbReference type="SAM" id="Coils"/>
    </source>
</evidence>
<evidence type="ECO:0000256" key="11">
    <source>
        <dbReference type="PROSITE-ProRule" id="PRU00278"/>
    </source>
</evidence>
<evidence type="ECO:0000256" key="13">
    <source>
        <dbReference type="SAM" id="Phobius"/>
    </source>
</evidence>
<dbReference type="EMBL" id="CP022530">
    <property type="protein sequence ID" value="ASP39726.1"/>
    <property type="molecule type" value="Genomic_DNA"/>
</dbReference>
<keyword evidence="11" id="KW-0697">Rotamase</keyword>
<evidence type="ECO:0000256" key="9">
    <source>
        <dbReference type="ARBA" id="ARBA00040743"/>
    </source>
</evidence>
<evidence type="ECO:0000256" key="7">
    <source>
        <dbReference type="ARBA" id="ARBA00023186"/>
    </source>
</evidence>
<comment type="subcellular location">
    <subcellularLocation>
        <location evidence="1">Cell inner membrane</location>
        <topology evidence="1">Single-pass type II membrane protein</topology>
        <orientation evidence="1">Periplasmic side</orientation>
    </subcellularLocation>
</comment>
<keyword evidence="4 13" id="KW-0812">Transmembrane</keyword>
<evidence type="ECO:0000259" key="14">
    <source>
        <dbReference type="PROSITE" id="PS50198"/>
    </source>
</evidence>
<dbReference type="InterPro" id="IPR023058">
    <property type="entry name" value="PPIase_PpiC_CS"/>
</dbReference>
<dbReference type="Gene3D" id="1.10.4030.10">
    <property type="entry name" value="Porin chaperone SurA, peptide-binding domain"/>
    <property type="match status" value="1"/>
</dbReference>
<dbReference type="KEGG" id="bsan:CHH28_14055"/>
<evidence type="ECO:0000256" key="10">
    <source>
        <dbReference type="ARBA" id="ARBA00042775"/>
    </source>
</evidence>
<dbReference type="PROSITE" id="PS50198">
    <property type="entry name" value="PPIC_PPIASE_2"/>
    <property type="match status" value="1"/>
</dbReference>
<evidence type="ECO:0000313" key="15">
    <source>
        <dbReference type="EMBL" id="ASP39726.1"/>
    </source>
</evidence>
<evidence type="ECO:0000256" key="4">
    <source>
        <dbReference type="ARBA" id="ARBA00022692"/>
    </source>
</evidence>
<dbReference type="PROSITE" id="PS01096">
    <property type="entry name" value="PPIC_PPIASE_1"/>
    <property type="match status" value="1"/>
</dbReference>
<evidence type="ECO:0000313" key="16">
    <source>
        <dbReference type="Proteomes" id="UP000202440"/>
    </source>
</evidence>
<gene>
    <name evidence="15" type="ORF">CHH28_14055</name>
</gene>
<reference evidence="15 16" key="1">
    <citation type="submission" date="2017-07" db="EMBL/GenBank/DDBJ databases">
        <title>Annotated genome sequence of Bacterioplanes sanyensis isolated from Red Sea.</title>
        <authorList>
            <person name="Rehman Z.U."/>
        </authorList>
    </citation>
    <scope>NUCLEOTIDE SEQUENCE [LARGE SCALE GENOMIC DNA]</scope>
    <source>
        <strain evidence="15 16">NV9</strain>
    </source>
</reference>
<organism evidence="15 16">
    <name type="scientific">Bacterioplanes sanyensis</name>
    <dbReference type="NCBI Taxonomy" id="1249553"/>
    <lineage>
        <taxon>Bacteria</taxon>
        <taxon>Pseudomonadati</taxon>
        <taxon>Pseudomonadota</taxon>
        <taxon>Gammaproteobacteria</taxon>
        <taxon>Oceanospirillales</taxon>
        <taxon>Oceanospirillaceae</taxon>
        <taxon>Bacterioplanes</taxon>
    </lineage>
</organism>
<dbReference type="PANTHER" id="PTHR47529:SF1">
    <property type="entry name" value="PERIPLASMIC CHAPERONE PPID"/>
    <property type="match status" value="1"/>
</dbReference>
<keyword evidence="6 13" id="KW-0472">Membrane</keyword>
<feature type="coiled-coil region" evidence="12">
    <location>
        <begin position="385"/>
        <end position="416"/>
    </location>
</feature>
<evidence type="ECO:0000256" key="5">
    <source>
        <dbReference type="ARBA" id="ARBA00022989"/>
    </source>
</evidence>
<dbReference type="SUPFAM" id="SSF54534">
    <property type="entry name" value="FKBP-like"/>
    <property type="match status" value="1"/>
</dbReference>
<keyword evidence="16" id="KW-1185">Reference proteome</keyword>
<evidence type="ECO:0000256" key="2">
    <source>
        <dbReference type="ARBA" id="ARBA00022475"/>
    </source>
</evidence>
<protein>
    <recommendedName>
        <fullName evidence="9">Periplasmic chaperone PpiD</fullName>
    </recommendedName>
    <alternativeName>
        <fullName evidence="10">Periplasmic folding chaperone</fullName>
    </alternativeName>
</protein>
<dbReference type="Pfam" id="PF13616">
    <property type="entry name" value="Rotamase_3"/>
    <property type="match status" value="1"/>
</dbReference>
<dbReference type="AlphaFoldDB" id="A0A222FMA5"/>
<dbReference type="InterPro" id="IPR000297">
    <property type="entry name" value="PPIase_PpiC"/>
</dbReference>
<keyword evidence="5 13" id="KW-1133">Transmembrane helix</keyword>
<dbReference type="GO" id="GO:0003755">
    <property type="term" value="F:peptidyl-prolyl cis-trans isomerase activity"/>
    <property type="evidence" value="ECO:0007669"/>
    <property type="project" value="UniProtKB-KW"/>
</dbReference>
<feature type="transmembrane region" description="Helical" evidence="13">
    <location>
        <begin position="29"/>
        <end position="47"/>
    </location>
</feature>
<evidence type="ECO:0000256" key="3">
    <source>
        <dbReference type="ARBA" id="ARBA00022519"/>
    </source>
</evidence>
<keyword evidence="11" id="KW-0413">Isomerase</keyword>
<dbReference type="SUPFAM" id="SSF109998">
    <property type="entry name" value="Triger factor/SurA peptide-binding domain-like"/>
    <property type="match status" value="1"/>
</dbReference>
<sequence length="629" mass="69256">MRFFCVCPDGCTVNGGIMLQTMRDNAQGLIAKIIVGFIIVVFALFGVESIVSLGGGEQAPVTVGDYEISTLEISRQVEQQKSNMRRQFGEQFDDSLFNDGFFRNSAIEQLIEQRLALQSAEQMGLAISTAQLDQIIVNTPAFQVDGQFNSDQFVSILRLNGWTPMSYRDDLADDLKINQARAGMVLTSIETPFNAQMAAALSQEERSYRFVEYKIADLEDAIEVSDEDVQQYYQANTSQYQTAETVSVDYVMLSLADIAAQQDVSDDDITAAYEDYQQQLADNEQREVSHILIETNDERTDEQARQLANSLSERAKAGESFAQLAQEFSDDLGSKRDGGSLGIAARGAFVEPFEQVLYAMAQPGDISGAVETEFGYHVIRFDGIHRQESQSLEQVRAELEQEIRQGKAQLVYAEQLQELSNLAFSARSLSDISDALAMEIQTTASFDRNQGSGIALDGSVRQAAFADNVLLDRELSEVIETEQGAVVLAIREHAPQQTMPLEDVRERVVASLKRERAAEQAQTLAQAAADNPESVTDWQAVTGVASQSSEAPRAVQQRAFALANGTADAIATPGGHSALVVDDIQTVAWQEQAAEDAAVEELRMRRSRQDMVSYQGYARNTTQIERVGS</sequence>
<comment type="similarity">
    <text evidence="8">Belongs to the PpiD chaperone family.</text>
</comment>
<dbReference type="Pfam" id="PF13624">
    <property type="entry name" value="SurA_N_3"/>
    <property type="match status" value="1"/>
</dbReference>
<accession>A0A222FMA5</accession>
<evidence type="ECO:0000256" key="6">
    <source>
        <dbReference type="ARBA" id="ARBA00023136"/>
    </source>
</evidence>
<dbReference type="InterPro" id="IPR052029">
    <property type="entry name" value="PpiD_chaperone"/>
</dbReference>
<keyword evidence="3" id="KW-0997">Cell inner membrane</keyword>
<proteinExistence type="inferred from homology"/>
<dbReference type="InterPro" id="IPR027304">
    <property type="entry name" value="Trigger_fact/SurA_dom_sf"/>
</dbReference>